<accession>A0A7J7KJ48</accession>
<gene>
    <name evidence="1" type="ORF">EB796_004258</name>
</gene>
<proteinExistence type="predicted"/>
<organism evidence="1 2">
    <name type="scientific">Bugula neritina</name>
    <name type="common">Brown bryozoan</name>
    <name type="synonym">Sertularia neritina</name>
    <dbReference type="NCBI Taxonomy" id="10212"/>
    <lineage>
        <taxon>Eukaryota</taxon>
        <taxon>Metazoa</taxon>
        <taxon>Spiralia</taxon>
        <taxon>Lophotrochozoa</taxon>
        <taxon>Bryozoa</taxon>
        <taxon>Gymnolaemata</taxon>
        <taxon>Cheilostomatida</taxon>
        <taxon>Flustrina</taxon>
        <taxon>Buguloidea</taxon>
        <taxon>Bugulidae</taxon>
        <taxon>Bugula</taxon>
    </lineage>
</organism>
<protein>
    <submittedName>
        <fullName evidence="1">Uncharacterized protein</fullName>
    </submittedName>
</protein>
<dbReference type="EMBL" id="VXIV02000571">
    <property type="protein sequence ID" value="KAF6037436.1"/>
    <property type="molecule type" value="Genomic_DNA"/>
</dbReference>
<comment type="caution">
    <text evidence="1">The sequence shown here is derived from an EMBL/GenBank/DDBJ whole genome shotgun (WGS) entry which is preliminary data.</text>
</comment>
<keyword evidence="2" id="KW-1185">Reference proteome</keyword>
<sequence length="379" mass="43753">MPTMVCYIKKNTELQNQQLLRRLFRDLAVNHSQCHYHYLTRRNFTRTRNKTLILIPICHKTSLFSTFPLKSICFKDTASIMVHKGLKRGLNTGNTIRNHPGLPNSRQYRKYGCLVINNDLRGDNSVIAEGVVKDLMSYLPTKGQSSVEYSLNKRRRWELPEHIKSKIELESDSQDIKITVLEHVLSDRTKAGVSAYDTCTGYYSNVGNVRECVSSTEMNIKSAMQGHREQDHLSKIERRELRKDSERRYESVEEAGDISTYECRIASFNRSSQKAYKGLAAKSAYYERVGKSKNSRRRQSQRRGSADQDLYFDPLYLDEDIEGAEYQDNRTDEPITVSLADCITSSPSTTLRSRHRYVNVPYLLYLFVLCVAQTSTYQC</sequence>
<evidence type="ECO:0000313" key="1">
    <source>
        <dbReference type="EMBL" id="KAF6037436.1"/>
    </source>
</evidence>
<dbReference type="OrthoDB" id="1431934at2759"/>
<name>A0A7J7KJ48_BUGNE</name>
<dbReference type="AlphaFoldDB" id="A0A7J7KJ48"/>
<dbReference type="Proteomes" id="UP000593567">
    <property type="component" value="Unassembled WGS sequence"/>
</dbReference>
<reference evidence="1" key="1">
    <citation type="submission" date="2020-06" db="EMBL/GenBank/DDBJ databases">
        <title>Draft genome of Bugula neritina, a colonial animal packing powerful symbionts and potential medicines.</title>
        <authorList>
            <person name="Rayko M."/>
        </authorList>
    </citation>
    <scope>NUCLEOTIDE SEQUENCE [LARGE SCALE GENOMIC DNA]</scope>
    <source>
        <strain evidence="1">Kwan_BN1</strain>
    </source>
</reference>
<evidence type="ECO:0000313" key="2">
    <source>
        <dbReference type="Proteomes" id="UP000593567"/>
    </source>
</evidence>